<accession>A0A3E0HR94</accession>
<sequence>MLMEHFLHDDVGGKCNMCGMESIVLMLKLYTVYLHF</sequence>
<dbReference type="EMBL" id="QUNS01000005">
    <property type="protein sequence ID" value="REH48756.1"/>
    <property type="molecule type" value="Genomic_DNA"/>
</dbReference>
<reference evidence="1 2" key="1">
    <citation type="submission" date="2018-08" db="EMBL/GenBank/DDBJ databases">
        <title>Genomic Encyclopedia of Type Strains, Phase IV (KMG-IV): sequencing the most valuable type-strain genomes for metagenomic binning, comparative biology and taxonomic classification.</title>
        <authorList>
            <person name="Goeker M."/>
        </authorList>
    </citation>
    <scope>NUCLEOTIDE SEQUENCE [LARGE SCALE GENOMIC DNA]</scope>
    <source>
        <strain evidence="1 2">DSM 18841</strain>
    </source>
</reference>
<dbReference type="Proteomes" id="UP000256884">
    <property type="component" value="Unassembled WGS sequence"/>
</dbReference>
<proteinExistence type="predicted"/>
<dbReference type="AlphaFoldDB" id="A0A3E0HR94"/>
<comment type="caution">
    <text evidence="1">The sequence shown here is derived from an EMBL/GenBank/DDBJ whole genome shotgun (WGS) entry which is preliminary data.</text>
</comment>
<keyword evidence="2" id="KW-1185">Reference proteome</keyword>
<gene>
    <name evidence="1" type="ORF">C7448_10532</name>
</gene>
<organism evidence="1 2">
    <name type="scientific">Tenacibaculum gallaicum</name>
    <dbReference type="NCBI Taxonomy" id="561505"/>
    <lineage>
        <taxon>Bacteria</taxon>
        <taxon>Pseudomonadati</taxon>
        <taxon>Bacteroidota</taxon>
        <taxon>Flavobacteriia</taxon>
        <taxon>Flavobacteriales</taxon>
        <taxon>Flavobacteriaceae</taxon>
        <taxon>Tenacibaculum</taxon>
    </lineage>
</organism>
<protein>
    <submittedName>
        <fullName evidence="1">Uncharacterized protein</fullName>
    </submittedName>
</protein>
<evidence type="ECO:0000313" key="1">
    <source>
        <dbReference type="EMBL" id="REH48756.1"/>
    </source>
</evidence>
<name>A0A3E0HR94_9FLAO</name>
<evidence type="ECO:0000313" key="2">
    <source>
        <dbReference type="Proteomes" id="UP000256884"/>
    </source>
</evidence>